<dbReference type="PANTHER" id="PTHR11759">
    <property type="entry name" value="40S RIBOSOMAL PROTEIN S14/30S RIBOSOMAL PROTEIN S11"/>
    <property type="match status" value="1"/>
</dbReference>
<gene>
    <name evidence="8" type="primary">rpsK</name>
    <name evidence="10" type="ORF">SAMN05421852_108154</name>
</gene>
<evidence type="ECO:0000256" key="2">
    <source>
        <dbReference type="ARBA" id="ARBA00022730"/>
    </source>
</evidence>
<evidence type="ECO:0000313" key="11">
    <source>
        <dbReference type="Proteomes" id="UP000199545"/>
    </source>
</evidence>
<dbReference type="Proteomes" id="UP000199545">
    <property type="component" value="Unassembled WGS sequence"/>
</dbReference>
<comment type="function">
    <text evidence="7 8">Located on the platform of the 30S subunit, it bridges several disparate RNA helices of the 16S rRNA. Forms part of the Shine-Dalgarno cleft in the 70S ribosome.</text>
</comment>
<keyword evidence="2 8" id="KW-0699">rRNA-binding</keyword>
<dbReference type="InterPro" id="IPR001971">
    <property type="entry name" value="Ribosomal_uS11"/>
</dbReference>
<keyword evidence="4 8" id="KW-0689">Ribosomal protein</keyword>
<dbReference type="GO" id="GO:0019843">
    <property type="term" value="F:rRNA binding"/>
    <property type="evidence" value="ECO:0007669"/>
    <property type="project" value="UniProtKB-UniRule"/>
</dbReference>
<dbReference type="InterPro" id="IPR018102">
    <property type="entry name" value="Ribosomal_uS11_CS"/>
</dbReference>
<dbReference type="Gene3D" id="3.30.420.80">
    <property type="entry name" value="Ribosomal protein S11"/>
    <property type="match status" value="1"/>
</dbReference>
<dbReference type="GO" id="GO:0006412">
    <property type="term" value="P:translation"/>
    <property type="evidence" value="ECO:0007669"/>
    <property type="project" value="UniProtKB-UniRule"/>
</dbReference>
<dbReference type="GO" id="GO:0005840">
    <property type="term" value="C:ribosome"/>
    <property type="evidence" value="ECO:0007669"/>
    <property type="project" value="UniProtKB-KW"/>
</dbReference>
<dbReference type="PIRSF" id="PIRSF002131">
    <property type="entry name" value="Ribosomal_S11"/>
    <property type="match status" value="1"/>
</dbReference>
<keyword evidence="11" id="KW-1185">Reference proteome</keyword>
<dbReference type="GO" id="GO:0003735">
    <property type="term" value="F:structural constituent of ribosome"/>
    <property type="evidence" value="ECO:0007669"/>
    <property type="project" value="InterPro"/>
</dbReference>
<dbReference type="NCBIfam" id="TIGR03632">
    <property type="entry name" value="uS11_bact"/>
    <property type="match status" value="1"/>
</dbReference>
<dbReference type="Pfam" id="PF00411">
    <property type="entry name" value="Ribosomal_S11"/>
    <property type="match status" value="1"/>
</dbReference>
<evidence type="ECO:0000256" key="4">
    <source>
        <dbReference type="ARBA" id="ARBA00022980"/>
    </source>
</evidence>
<dbReference type="AlphaFoldDB" id="A0A1I3QX74"/>
<evidence type="ECO:0000313" key="10">
    <source>
        <dbReference type="EMBL" id="SFJ38668.1"/>
    </source>
</evidence>
<reference evidence="10 11" key="1">
    <citation type="submission" date="2016-10" db="EMBL/GenBank/DDBJ databases">
        <authorList>
            <person name="de Groot N.N."/>
        </authorList>
    </citation>
    <scope>NUCLEOTIDE SEQUENCE [LARGE SCALE GENOMIC DNA]</scope>
    <source>
        <strain evidence="10 11">DSM 44778</strain>
    </source>
</reference>
<evidence type="ECO:0000256" key="8">
    <source>
        <dbReference type="HAMAP-Rule" id="MF_01310"/>
    </source>
</evidence>
<proteinExistence type="inferred from homology"/>
<dbReference type="FunFam" id="3.30.420.80:FF:000001">
    <property type="entry name" value="30S ribosomal protein S11"/>
    <property type="match status" value="1"/>
</dbReference>
<organism evidence="10 11">
    <name type="scientific">Thermoflavimicrobium dichotomicum</name>
    <dbReference type="NCBI Taxonomy" id="46223"/>
    <lineage>
        <taxon>Bacteria</taxon>
        <taxon>Bacillati</taxon>
        <taxon>Bacillota</taxon>
        <taxon>Bacilli</taxon>
        <taxon>Bacillales</taxon>
        <taxon>Thermoactinomycetaceae</taxon>
        <taxon>Thermoflavimicrobium</taxon>
    </lineage>
</organism>
<dbReference type="RefSeq" id="WP_093230005.1">
    <property type="nucleotide sequence ID" value="NZ_FORR01000008.1"/>
</dbReference>
<dbReference type="InterPro" id="IPR019981">
    <property type="entry name" value="Ribosomal_uS11_bac-type"/>
</dbReference>
<dbReference type="EMBL" id="FORR01000008">
    <property type="protein sequence ID" value="SFJ38668.1"/>
    <property type="molecule type" value="Genomic_DNA"/>
</dbReference>
<evidence type="ECO:0000256" key="9">
    <source>
        <dbReference type="RuleBase" id="RU003629"/>
    </source>
</evidence>
<keyword evidence="5 8" id="KW-0687">Ribonucleoprotein</keyword>
<sequence>MAKRKTATQRVKRRAKKNIESGVAHIRSTFNNTIITITDPRGNAVAWASAGTVGFKGSRKSTPFAAQMAAEQAAKTAMENGMKSVEVLVKGPGAGREAAIRSLQAAGLEVSLIKDVTPIPHNGCRPPKRRRV</sequence>
<dbReference type="SUPFAM" id="SSF53137">
    <property type="entry name" value="Translational machinery components"/>
    <property type="match status" value="1"/>
</dbReference>
<evidence type="ECO:0000256" key="3">
    <source>
        <dbReference type="ARBA" id="ARBA00022884"/>
    </source>
</evidence>
<dbReference type="HAMAP" id="MF_01310">
    <property type="entry name" value="Ribosomal_uS11"/>
    <property type="match status" value="1"/>
</dbReference>
<comment type="similarity">
    <text evidence="1 8 9">Belongs to the universal ribosomal protein uS11 family.</text>
</comment>
<dbReference type="GO" id="GO:1990904">
    <property type="term" value="C:ribonucleoprotein complex"/>
    <property type="evidence" value="ECO:0007669"/>
    <property type="project" value="UniProtKB-KW"/>
</dbReference>
<dbReference type="PROSITE" id="PS00054">
    <property type="entry name" value="RIBOSOMAL_S11"/>
    <property type="match status" value="1"/>
</dbReference>
<evidence type="ECO:0000256" key="6">
    <source>
        <dbReference type="ARBA" id="ARBA00035160"/>
    </source>
</evidence>
<dbReference type="NCBIfam" id="NF003698">
    <property type="entry name" value="PRK05309.1"/>
    <property type="match status" value="1"/>
</dbReference>
<keyword evidence="3 8" id="KW-0694">RNA-binding</keyword>
<evidence type="ECO:0000256" key="7">
    <source>
        <dbReference type="ARBA" id="ARBA00058053"/>
    </source>
</evidence>
<dbReference type="STRING" id="46223.SAMN05421852_108154"/>
<dbReference type="InterPro" id="IPR036967">
    <property type="entry name" value="Ribosomal_uS11_sf"/>
</dbReference>
<dbReference type="OrthoDB" id="9806415at2"/>
<comment type="subunit">
    <text evidence="8">Part of the 30S ribosomal subunit. Interacts with proteins S7 and S18. Binds to IF-3.</text>
</comment>
<evidence type="ECO:0000256" key="1">
    <source>
        <dbReference type="ARBA" id="ARBA00006194"/>
    </source>
</evidence>
<accession>A0A1I3QX74</accession>
<protein>
    <recommendedName>
        <fullName evidence="6 8">Small ribosomal subunit protein uS11</fullName>
    </recommendedName>
</protein>
<evidence type="ECO:0000256" key="5">
    <source>
        <dbReference type="ARBA" id="ARBA00023274"/>
    </source>
</evidence>
<name>A0A1I3QX74_9BACL</name>